<organism evidence="2 3">
    <name type="scientific">Haloferax gibbonsii</name>
    <dbReference type="NCBI Taxonomy" id="35746"/>
    <lineage>
        <taxon>Archaea</taxon>
        <taxon>Methanobacteriati</taxon>
        <taxon>Methanobacteriota</taxon>
        <taxon>Stenosarchaea group</taxon>
        <taxon>Halobacteria</taxon>
        <taxon>Halobacteriales</taxon>
        <taxon>Haloferacaceae</taxon>
        <taxon>Haloferax</taxon>
    </lineage>
</organism>
<feature type="transmembrane region" description="Helical" evidence="1">
    <location>
        <begin position="92"/>
        <end position="112"/>
    </location>
</feature>
<dbReference type="PATRIC" id="fig|35746.4.peg.2247"/>
<feature type="transmembrane region" description="Helical" evidence="1">
    <location>
        <begin position="64"/>
        <end position="85"/>
    </location>
</feature>
<keyword evidence="1" id="KW-1133">Transmembrane helix</keyword>
<keyword evidence="2" id="KW-0378">Hydrolase</keyword>
<protein>
    <submittedName>
        <fullName evidence="2">Metal-dependent hydrolase</fullName>
    </submittedName>
</protein>
<evidence type="ECO:0000313" key="3">
    <source>
        <dbReference type="Proteomes" id="UP000066124"/>
    </source>
</evidence>
<sequence length="166" mass="18183">MPDLLAHALIAYTIATVASWRYEWITRPYVTVAMAGAFIPDMTKVMLLIPSARVEQLLGIPFDWIGLHTTGAALCSVFIGVLLVSESERRRVFVLLSAGAASHLIADAFLLKPTGLSYPLFWPLTRLHPPTLGLYLSTDIEPSIVFGAIALIVYIITQLQTDRASS</sequence>
<gene>
    <name evidence="2" type="ORF">ABY42_10485</name>
</gene>
<evidence type="ECO:0000313" key="2">
    <source>
        <dbReference type="EMBL" id="AKU08142.1"/>
    </source>
</evidence>
<reference evidence="3" key="1">
    <citation type="journal article" date="2015" name="J. Biotechnol.">
        <title>Complete genome sequence of Haloferax gibbonsii strain ARA6, a potential producer of polyhydroxyalkanoates and halocins isolated from Araruama, Rio de Janeiro, Brasil.</title>
        <authorList>
            <person name="Pinto L.H."/>
            <person name="D'Alincourt Carvalho-Assef A.P."/>
            <person name="Vieira R.P."/>
            <person name="Clementino M.M."/>
            <person name="Albano R.M."/>
        </authorList>
    </citation>
    <scope>NUCLEOTIDE SEQUENCE [LARGE SCALE GENOMIC DNA]</scope>
    <source>
        <strain evidence="3">ARA6</strain>
    </source>
</reference>
<dbReference type="InterPro" id="IPR007404">
    <property type="entry name" value="YdjM-like"/>
</dbReference>
<dbReference type="Pfam" id="PF04307">
    <property type="entry name" value="YdjM"/>
    <property type="match status" value="1"/>
</dbReference>
<feature type="transmembrane region" description="Helical" evidence="1">
    <location>
        <begin position="132"/>
        <end position="156"/>
    </location>
</feature>
<keyword evidence="1" id="KW-0812">Transmembrane</keyword>
<dbReference type="GeneID" id="25246385"/>
<feature type="transmembrane region" description="Helical" evidence="1">
    <location>
        <begin position="29"/>
        <end position="52"/>
    </location>
</feature>
<keyword evidence="1" id="KW-0472">Membrane</keyword>
<proteinExistence type="predicted"/>
<accession>A0A0K1IUB6</accession>
<dbReference type="EMBL" id="CP011947">
    <property type="protein sequence ID" value="AKU08142.1"/>
    <property type="molecule type" value="Genomic_DNA"/>
</dbReference>
<feature type="transmembrane region" description="Helical" evidence="1">
    <location>
        <begin position="6"/>
        <end position="22"/>
    </location>
</feature>
<dbReference type="GO" id="GO:0016787">
    <property type="term" value="F:hydrolase activity"/>
    <property type="evidence" value="ECO:0007669"/>
    <property type="project" value="UniProtKB-KW"/>
</dbReference>
<dbReference type="AlphaFoldDB" id="A0A0K1IUB6"/>
<dbReference type="KEGG" id="hgi:ABY42_10485"/>
<evidence type="ECO:0000256" key="1">
    <source>
        <dbReference type="SAM" id="Phobius"/>
    </source>
</evidence>
<name>A0A0K1IUB6_HALGI</name>
<dbReference type="Proteomes" id="UP000066124">
    <property type="component" value="Chromosome"/>
</dbReference>
<dbReference type="RefSeq" id="WP_050459414.1">
    <property type="nucleotide sequence ID" value="NZ_CP011947.1"/>
</dbReference>